<dbReference type="AlphaFoldDB" id="A0A1E3L543"/>
<reference evidence="1 2" key="1">
    <citation type="submission" date="2016-08" db="EMBL/GenBank/DDBJ databases">
        <title>Genome sequencing of Paenibacillus sp. TI45-13ar, isolated from Korean traditional nuruk.</title>
        <authorList>
            <person name="Kim S.-J."/>
        </authorList>
    </citation>
    <scope>NUCLEOTIDE SEQUENCE [LARGE SCALE GENOMIC DNA]</scope>
    <source>
        <strain evidence="1 2">TI45-13ar</strain>
    </source>
</reference>
<proteinExistence type="predicted"/>
<dbReference type="EMBL" id="MDER01000039">
    <property type="protein sequence ID" value="ODP28285.1"/>
    <property type="molecule type" value="Genomic_DNA"/>
</dbReference>
<dbReference type="STRING" id="1886670.PTI45_02275"/>
<accession>A0A1E3L543</accession>
<organism evidence="1 2">
    <name type="scientific">Paenibacillus nuruki</name>
    <dbReference type="NCBI Taxonomy" id="1886670"/>
    <lineage>
        <taxon>Bacteria</taxon>
        <taxon>Bacillati</taxon>
        <taxon>Bacillota</taxon>
        <taxon>Bacilli</taxon>
        <taxon>Bacillales</taxon>
        <taxon>Paenibacillaceae</taxon>
        <taxon>Paenibacillus</taxon>
    </lineage>
</organism>
<evidence type="ECO:0000313" key="2">
    <source>
        <dbReference type="Proteomes" id="UP000094578"/>
    </source>
</evidence>
<protein>
    <submittedName>
        <fullName evidence="1">Uncharacterized protein</fullName>
    </submittedName>
</protein>
<evidence type="ECO:0000313" key="1">
    <source>
        <dbReference type="EMBL" id="ODP28285.1"/>
    </source>
</evidence>
<sequence>MKKILCTLTLCLGLSGLIFTSLPASTGSITTLEHGMG</sequence>
<name>A0A1E3L543_9BACL</name>
<dbReference type="Proteomes" id="UP000094578">
    <property type="component" value="Unassembled WGS sequence"/>
</dbReference>
<comment type="caution">
    <text evidence="1">The sequence shown here is derived from an EMBL/GenBank/DDBJ whole genome shotgun (WGS) entry which is preliminary data.</text>
</comment>
<gene>
    <name evidence="1" type="ORF">PTI45_02275</name>
</gene>
<keyword evidence="2" id="KW-1185">Reference proteome</keyword>